<name>A0A645EZ49_9ZZZZ</name>
<sequence length="260" mass="27674">MVSASSKRSSISPSLPSPATILSKISSIRFVPSRHGTHFPQLSFWVKFIKKRATSTMHVLLSITTKPPEPIIAPAFLSESKSNGRSKCSFVRQPPDGPPICTALKSAPSRIPPPISNITSLKVVPIGTSISPVFSIFPVMANAFVPGLFSGPMPLYHSAPLVIISGTFAKVSTLLSTVGLSKRPCSTVRGGLTRGIPRLPSMEAVSAEPSPQTNAPAPRFMCTLKLKPVPKIFSPSKPNSVACLMAFLRRAIANGYSART</sequence>
<gene>
    <name evidence="1" type="ORF">SDC9_154577</name>
</gene>
<organism evidence="1">
    <name type="scientific">bioreactor metagenome</name>
    <dbReference type="NCBI Taxonomy" id="1076179"/>
    <lineage>
        <taxon>unclassified sequences</taxon>
        <taxon>metagenomes</taxon>
        <taxon>ecological metagenomes</taxon>
    </lineage>
</organism>
<evidence type="ECO:0000313" key="1">
    <source>
        <dbReference type="EMBL" id="MPN07311.1"/>
    </source>
</evidence>
<proteinExistence type="predicted"/>
<dbReference type="AlphaFoldDB" id="A0A645EZ49"/>
<dbReference type="EMBL" id="VSSQ01053269">
    <property type="protein sequence ID" value="MPN07311.1"/>
    <property type="molecule type" value="Genomic_DNA"/>
</dbReference>
<protein>
    <submittedName>
        <fullName evidence="1">Uncharacterized protein</fullName>
    </submittedName>
</protein>
<comment type="caution">
    <text evidence="1">The sequence shown here is derived from an EMBL/GenBank/DDBJ whole genome shotgun (WGS) entry which is preliminary data.</text>
</comment>
<reference evidence="1" key="1">
    <citation type="submission" date="2019-08" db="EMBL/GenBank/DDBJ databases">
        <authorList>
            <person name="Kucharzyk K."/>
            <person name="Murdoch R.W."/>
            <person name="Higgins S."/>
            <person name="Loffler F."/>
        </authorList>
    </citation>
    <scope>NUCLEOTIDE SEQUENCE</scope>
</reference>
<accession>A0A645EZ49</accession>